<dbReference type="Pfam" id="PF00550">
    <property type="entry name" value="PP-binding"/>
    <property type="match status" value="1"/>
</dbReference>
<dbReference type="InterPro" id="IPR009081">
    <property type="entry name" value="PP-bd_ACP"/>
</dbReference>
<dbReference type="SMART" id="SM01294">
    <property type="entry name" value="PKS_PP_betabranch"/>
    <property type="match status" value="1"/>
</dbReference>
<dbReference type="PROSITE" id="PS00012">
    <property type="entry name" value="PHOSPHOPANTETHEINE"/>
    <property type="match status" value="1"/>
</dbReference>
<dbReference type="RefSeq" id="WP_042129490.1">
    <property type="nucleotide sequence ID" value="NZ_FZOL01000009.1"/>
</dbReference>
<dbReference type="InterPro" id="IPR000073">
    <property type="entry name" value="AB_hydrolase_1"/>
</dbReference>
<organism evidence="8 9">
    <name type="scientific">Pseudomonas japonica</name>
    <dbReference type="NCBI Taxonomy" id="256466"/>
    <lineage>
        <taxon>Bacteria</taxon>
        <taxon>Pseudomonadati</taxon>
        <taxon>Pseudomonadota</taxon>
        <taxon>Gammaproteobacteria</taxon>
        <taxon>Pseudomonadales</taxon>
        <taxon>Pseudomonadaceae</taxon>
        <taxon>Pseudomonas</taxon>
    </lineage>
</organism>
<dbReference type="InterPro" id="IPR015421">
    <property type="entry name" value="PyrdxlP-dep_Trfase_major"/>
</dbReference>
<dbReference type="GO" id="GO:0042802">
    <property type="term" value="F:identical protein binding"/>
    <property type="evidence" value="ECO:0007669"/>
    <property type="project" value="TreeGrafter"/>
</dbReference>
<keyword evidence="5 8" id="KW-0808">Transferase</keyword>
<dbReference type="PANTHER" id="PTHR11986:SF79">
    <property type="entry name" value="ACETYLORNITHINE AMINOTRANSFERASE, MITOCHONDRIAL"/>
    <property type="match status" value="1"/>
</dbReference>
<dbReference type="InterPro" id="IPR029058">
    <property type="entry name" value="AB_hydrolase_fold"/>
</dbReference>
<keyword evidence="6" id="KW-0663">Pyridoxal phosphate</keyword>
<reference evidence="9" key="1">
    <citation type="submission" date="2017-06" db="EMBL/GenBank/DDBJ databases">
        <authorList>
            <person name="Varghese N."/>
            <person name="Submissions S."/>
        </authorList>
    </citation>
    <scope>NUCLEOTIDE SEQUENCE [LARGE SCALE GENOMIC DNA]</scope>
    <source>
        <strain evidence="9">DSM 22348</strain>
    </source>
</reference>
<evidence type="ECO:0000256" key="6">
    <source>
        <dbReference type="ARBA" id="ARBA00022898"/>
    </source>
</evidence>
<keyword evidence="2" id="KW-0596">Phosphopantetheine</keyword>
<dbReference type="SUPFAM" id="SSF53474">
    <property type="entry name" value="alpha/beta-Hydrolases"/>
    <property type="match status" value="1"/>
</dbReference>
<dbReference type="OrthoDB" id="9780765at2"/>
<dbReference type="Gene3D" id="3.90.1150.10">
    <property type="entry name" value="Aspartate Aminotransferase, domain 1"/>
    <property type="match status" value="1"/>
</dbReference>
<dbReference type="SMART" id="SM00823">
    <property type="entry name" value="PKS_PP"/>
    <property type="match status" value="1"/>
</dbReference>
<proteinExistence type="predicted"/>
<dbReference type="SUPFAM" id="SSF47336">
    <property type="entry name" value="ACP-like"/>
    <property type="match status" value="1"/>
</dbReference>
<protein>
    <submittedName>
        <fullName evidence="8">Acetylornithine/succinyldiaminopimelate/putrescine aminotransferase</fullName>
    </submittedName>
</protein>
<dbReference type="Gene3D" id="3.40.640.10">
    <property type="entry name" value="Type I PLP-dependent aspartate aminotransferase-like (Major domain)"/>
    <property type="match status" value="1"/>
</dbReference>
<dbReference type="Pfam" id="PF00561">
    <property type="entry name" value="Abhydrolase_1"/>
    <property type="match status" value="1"/>
</dbReference>
<dbReference type="STRING" id="1215104.GCA_000730585_00607"/>
<dbReference type="Pfam" id="PF00202">
    <property type="entry name" value="Aminotran_3"/>
    <property type="match status" value="1"/>
</dbReference>
<accession>A0A239EZJ0</accession>
<evidence type="ECO:0000256" key="1">
    <source>
        <dbReference type="ARBA" id="ARBA00001933"/>
    </source>
</evidence>
<dbReference type="PROSITE" id="PS50075">
    <property type="entry name" value="CARRIER"/>
    <property type="match status" value="1"/>
</dbReference>
<dbReference type="GO" id="GO:0030170">
    <property type="term" value="F:pyridoxal phosphate binding"/>
    <property type="evidence" value="ECO:0007669"/>
    <property type="project" value="InterPro"/>
</dbReference>
<dbReference type="Gene3D" id="1.10.1200.10">
    <property type="entry name" value="ACP-like"/>
    <property type="match status" value="1"/>
</dbReference>
<dbReference type="InterPro" id="IPR015422">
    <property type="entry name" value="PyrdxlP-dep_Trfase_small"/>
</dbReference>
<dbReference type="Proteomes" id="UP000198407">
    <property type="component" value="Unassembled WGS sequence"/>
</dbReference>
<keyword evidence="9" id="KW-1185">Reference proteome</keyword>
<evidence type="ECO:0000313" key="8">
    <source>
        <dbReference type="EMBL" id="SNS50049.1"/>
    </source>
</evidence>
<dbReference type="GO" id="GO:0008483">
    <property type="term" value="F:transaminase activity"/>
    <property type="evidence" value="ECO:0007669"/>
    <property type="project" value="UniProtKB-KW"/>
</dbReference>
<keyword evidence="3" id="KW-0597">Phosphoprotein</keyword>
<dbReference type="GO" id="GO:0031177">
    <property type="term" value="F:phosphopantetheine binding"/>
    <property type="evidence" value="ECO:0007669"/>
    <property type="project" value="InterPro"/>
</dbReference>
<sequence>MNQPTRLPIASELSASEALRLLDALETTPPADVQTQLLAELRELVLGVLKIAPEDFSPTRPLMDYGLDSIASTEIGTLFTARFGITVPPTVFFEFQDLTSFCGYLLSSHRAQLESRYALAPAAVPVPVATPAPVPPPRAAAQPQPAPLQHEAIAQASPAASGPLSIESLWQASALPSEPASSDEPAQALLDSQLATCRQATRLQLLRPDAPRLECATYGAGRPVLLLGGLVMQYDVMWRLQMQALGARHRLLMFHLPGCGAAELPARFSIDDLVADLVDLLDQLNIHEPIPVIGYSFGGVLAQAFALAHPERCAGLCISVSSPFSEGASDFPVLMRELQKSPRFMTLNRGWNMPALPAYQQVIGDFDLRPRLSSLKRPCRIICGSDDAYQPPAYSALIAAAVPHAELIEVAGAGHLLGFTHHEHYNQLLLEFLASLPTPEGPVEPPPPTRIFRPASTQTLETLADYVRQGEQGHCAILSAPAAQTAVLLNHLSQRGKREPGDYRAYFMTSLEEAFDAALRLARHHARNRTPDGAAGLLLIDASGYWARYFDPLQRGEHDALVPGVRVVASIAEALALLAGQGPRELAAVACVEAADASPQACDELIARLAGSGILSLLVEPCADPDWPLLALRESADLLVFGEGLGGFQAPLGAFLVHERVNNPWLMTPNESYVRHVMSNFGLPLRLAFDELMQRFAPGLPGDLLRQLRRIDGSSEATYQAHLRHGNSGYARIARMHGFAARFHEARGVRSRLRVDGQPSREIIDCFVNVGTCPRGLNPEDVIEQVGARHDPGHDYWQELSALLGERSGLPRALPASSNVTAVEAALTLGLLGARGERRKLLCFSGGLGFSMLSAASSRNETFDIFRQPFEPLHGHTVFIDPQAADAEAQLQAHLLSGEIALVWFETLQVDANAARPLPPALIALIERHREAGGYLVGVDETQTNLMTGRFLHSETQVTRPDIVALGSALCDSLLPMGVVLYRDDLEQRAGQRQPRRLADLRERGIVQLGAHIALNCLRALERDDALGQARAQGEYFKQGLLALQGEFPLIREVRGEGLLLTVQLDLAGTPAFVERSFGYLFWGHLLRDPQGGVAAAVCPIYNDCLRYLPPLNIDRAAIDLILANLRRALLRGIDGVLDECAEYNRTLGDTRTADFLAGLIPAKKKGATL</sequence>
<dbReference type="Gene3D" id="3.40.50.1820">
    <property type="entry name" value="alpha/beta hydrolase"/>
    <property type="match status" value="1"/>
</dbReference>
<evidence type="ECO:0000259" key="7">
    <source>
        <dbReference type="PROSITE" id="PS50075"/>
    </source>
</evidence>
<dbReference type="InterPro" id="IPR050103">
    <property type="entry name" value="Class-III_PLP-dep_AT"/>
</dbReference>
<dbReference type="InterPro" id="IPR006162">
    <property type="entry name" value="Ppantetheine_attach_site"/>
</dbReference>
<gene>
    <name evidence="8" type="ORF">SAMN05444352_10943</name>
</gene>
<dbReference type="AlphaFoldDB" id="A0A239EZJ0"/>
<dbReference type="InterPro" id="IPR020806">
    <property type="entry name" value="PKS_PP-bd"/>
</dbReference>
<dbReference type="InterPro" id="IPR036736">
    <property type="entry name" value="ACP-like_sf"/>
</dbReference>
<evidence type="ECO:0000313" key="9">
    <source>
        <dbReference type="Proteomes" id="UP000198407"/>
    </source>
</evidence>
<keyword evidence="4 8" id="KW-0032">Aminotransferase</keyword>
<comment type="cofactor">
    <cofactor evidence="1">
        <name>pyridoxal 5'-phosphate</name>
        <dbReference type="ChEBI" id="CHEBI:597326"/>
    </cofactor>
</comment>
<name>A0A239EZJ0_9PSED</name>
<dbReference type="SUPFAM" id="SSF53383">
    <property type="entry name" value="PLP-dependent transferases"/>
    <property type="match status" value="2"/>
</dbReference>
<dbReference type="EMBL" id="FZOL01000009">
    <property type="protein sequence ID" value="SNS50049.1"/>
    <property type="molecule type" value="Genomic_DNA"/>
</dbReference>
<evidence type="ECO:0000256" key="5">
    <source>
        <dbReference type="ARBA" id="ARBA00022679"/>
    </source>
</evidence>
<dbReference type="InterPro" id="IPR015424">
    <property type="entry name" value="PyrdxlP-dep_Trfase"/>
</dbReference>
<evidence type="ECO:0000256" key="3">
    <source>
        <dbReference type="ARBA" id="ARBA00022553"/>
    </source>
</evidence>
<evidence type="ECO:0000256" key="2">
    <source>
        <dbReference type="ARBA" id="ARBA00022450"/>
    </source>
</evidence>
<feature type="domain" description="Carrier" evidence="7">
    <location>
        <begin position="32"/>
        <end position="109"/>
    </location>
</feature>
<dbReference type="InterPro" id="IPR005814">
    <property type="entry name" value="Aminotrans_3"/>
</dbReference>
<dbReference type="PANTHER" id="PTHR11986">
    <property type="entry name" value="AMINOTRANSFERASE CLASS III"/>
    <property type="match status" value="1"/>
</dbReference>
<evidence type="ECO:0000256" key="4">
    <source>
        <dbReference type="ARBA" id="ARBA00022576"/>
    </source>
</evidence>